<evidence type="ECO:0000313" key="3">
    <source>
        <dbReference type="Proteomes" id="UP000256328"/>
    </source>
</evidence>
<feature type="region of interest" description="Disordered" evidence="1">
    <location>
        <begin position="24"/>
        <end position="46"/>
    </location>
</feature>
<keyword evidence="3" id="KW-1185">Reference proteome</keyword>
<reference evidence="2 3" key="1">
    <citation type="journal article" date="2018" name="IMA Fungus">
        <title>IMA Genome-F 9: Draft genome sequence of Annulohypoxylon stygium, Aspergillus mulundensis, Berkeleyomyces basicola (syn. Thielaviopsis basicola), Ceratocystis smalleyi, two Cercospora beticola strains, Coleophoma cylindrospora, Fusarium fracticaudum, Phialophora cf. hyalina, and Morchella septimelata.</title>
        <authorList>
            <person name="Wingfield B.D."/>
            <person name="Bills G.F."/>
            <person name="Dong Y."/>
            <person name="Huang W."/>
            <person name="Nel W.J."/>
            <person name="Swalarsk-Parry B.S."/>
            <person name="Vaghefi N."/>
            <person name="Wilken P.M."/>
            <person name="An Z."/>
            <person name="de Beer Z.W."/>
            <person name="De Vos L."/>
            <person name="Chen L."/>
            <person name="Duong T.A."/>
            <person name="Gao Y."/>
            <person name="Hammerbacher A."/>
            <person name="Kikkert J.R."/>
            <person name="Li Y."/>
            <person name="Li H."/>
            <person name="Li K."/>
            <person name="Li Q."/>
            <person name="Liu X."/>
            <person name="Ma X."/>
            <person name="Naidoo K."/>
            <person name="Pethybridge S.J."/>
            <person name="Sun J."/>
            <person name="Steenkamp E.T."/>
            <person name="van der Nest M.A."/>
            <person name="van Wyk S."/>
            <person name="Wingfield M.J."/>
            <person name="Xiong C."/>
            <person name="Yue Q."/>
            <person name="Zhang X."/>
        </authorList>
    </citation>
    <scope>NUCLEOTIDE SEQUENCE [LARGE SCALE GENOMIC DNA]</scope>
    <source>
        <strain evidence="2 3">BP5796</strain>
    </source>
</reference>
<comment type="caution">
    <text evidence="2">The sequence shown here is derived from an EMBL/GenBank/DDBJ whole genome shotgun (WGS) entry which is preliminary data.</text>
</comment>
<sequence length="301" mass="33341">MLSGHHASSPIRLGSMPGLAEAIDEEDDWTGVTDPTSRRKRQTRLNVRAYRRRKALELISPSKPADKPGSNSAKVDPDIPCWIEDQQRVSVLPASQANGIIRKGAPLIPLEPLPHMTKSNTSPATIIFPLSRDHLIVLLQFNVLRASIANRSLLSGIPDIPLSECSSSALHVSAELPSPHLIPVALHPTLLQRTVPHEDWIDIVPHPVWRDNLLLAIGTFDEDALWSDVIGGLFEGFPGSEIEQRGVIAWSPPWHVGGWEVSEGFIRKWGWTLKGCEDMLDATNKWRLMRGEEPLAFDFSG</sequence>
<name>A0A3D8SM75_9HELO</name>
<dbReference type="Pfam" id="PF11905">
    <property type="entry name" value="DUF3425"/>
    <property type="match status" value="1"/>
</dbReference>
<dbReference type="PANTHER" id="PTHR38116">
    <property type="entry name" value="CHROMOSOME 7, WHOLE GENOME SHOTGUN SEQUENCE"/>
    <property type="match status" value="1"/>
</dbReference>
<dbReference type="PANTHER" id="PTHR38116:SF1">
    <property type="entry name" value="BZIP DOMAIN-CONTAINING PROTEIN"/>
    <property type="match status" value="1"/>
</dbReference>
<gene>
    <name evidence="2" type="ORF">BP5796_03070</name>
</gene>
<dbReference type="EMBL" id="PDLN01000004">
    <property type="protein sequence ID" value="RDW87376.1"/>
    <property type="molecule type" value="Genomic_DNA"/>
</dbReference>
<dbReference type="InterPro" id="IPR021833">
    <property type="entry name" value="DUF3425"/>
</dbReference>
<dbReference type="OrthoDB" id="2245989at2759"/>
<protein>
    <recommendedName>
        <fullName evidence="4">BZIP domain-containing protein</fullName>
    </recommendedName>
</protein>
<evidence type="ECO:0000313" key="2">
    <source>
        <dbReference type="EMBL" id="RDW87376.1"/>
    </source>
</evidence>
<evidence type="ECO:0008006" key="4">
    <source>
        <dbReference type="Google" id="ProtNLM"/>
    </source>
</evidence>
<accession>A0A3D8SM75</accession>
<dbReference type="AlphaFoldDB" id="A0A3D8SM75"/>
<proteinExistence type="predicted"/>
<evidence type="ECO:0000256" key="1">
    <source>
        <dbReference type="SAM" id="MobiDB-lite"/>
    </source>
</evidence>
<dbReference type="Proteomes" id="UP000256328">
    <property type="component" value="Unassembled WGS sequence"/>
</dbReference>
<organism evidence="2 3">
    <name type="scientific">Coleophoma crateriformis</name>
    <dbReference type="NCBI Taxonomy" id="565419"/>
    <lineage>
        <taxon>Eukaryota</taxon>
        <taxon>Fungi</taxon>
        <taxon>Dikarya</taxon>
        <taxon>Ascomycota</taxon>
        <taxon>Pezizomycotina</taxon>
        <taxon>Leotiomycetes</taxon>
        <taxon>Helotiales</taxon>
        <taxon>Dermateaceae</taxon>
        <taxon>Coleophoma</taxon>
    </lineage>
</organism>